<dbReference type="InterPro" id="IPR018797">
    <property type="entry name" value="FAM98"/>
</dbReference>
<evidence type="ECO:0000256" key="2">
    <source>
        <dbReference type="SAM" id="MobiDB-lite"/>
    </source>
</evidence>
<feature type="compositionally biased region" description="Basic residues" evidence="2">
    <location>
        <begin position="346"/>
        <end position="355"/>
    </location>
</feature>
<evidence type="ECO:0000313" key="4">
    <source>
        <dbReference type="Proteomes" id="UP000009170"/>
    </source>
</evidence>
<comment type="similarity">
    <text evidence="1">Belongs to the FAM98 family.</text>
</comment>
<reference evidence="4" key="1">
    <citation type="journal article" date="2006" name="Proc. Natl. Acad. Sci. U.S.A.">
        <title>Genome analysis of the smallest free-living eukaryote Ostreococcus tauri unveils many unique features.</title>
        <authorList>
            <person name="Derelle E."/>
            <person name="Ferraz C."/>
            <person name="Rombauts S."/>
            <person name="Rouze P."/>
            <person name="Worden A.Z."/>
            <person name="Robbens S."/>
            <person name="Partensky F."/>
            <person name="Degroeve S."/>
            <person name="Echeynie S."/>
            <person name="Cooke R."/>
            <person name="Saeys Y."/>
            <person name="Wuyts J."/>
            <person name="Jabbari K."/>
            <person name="Bowler C."/>
            <person name="Panaud O."/>
            <person name="Piegu B."/>
            <person name="Ball S.G."/>
            <person name="Ral J.-P."/>
            <person name="Bouget F.-Y."/>
            <person name="Piganeau G."/>
            <person name="De Baets B."/>
            <person name="Picard A."/>
            <person name="Delseny M."/>
            <person name="Demaille J."/>
            <person name="Van de Peer Y."/>
            <person name="Moreau H."/>
        </authorList>
    </citation>
    <scope>NUCLEOTIDE SEQUENCE [LARGE SCALE GENOMIC DNA]</scope>
    <source>
        <strain evidence="4">OTTH 0595 / CCAP 157/2 / RCC745</strain>
    </source>
</reference>
<evidence type="ECO:0000313" key="3">
    <source>
        <dbReference type="EMBL" id="CEF98373.1"/>
    </source>
</evidence>
<protein>
    <submittedName>
        <fullName evidence="3">Uncharacterized protein</fullName>
    </submittedName>
</protein>
<dbReference type="PANTHER" id="PTHR31353:SF1">
    <property type="entry name" value="PROTEIN FAM98B"/>
    <property type="match status" value="1"/>
</dbReference>
<dbReference type="EMBL" id="CAID01000006">
    <property type="protein sequence ID" value="CEF98373.1"/>
    <property type="molecule type" value="Genomic_DNA"/>
</dbReference>
<name>A0A090N3M4_OSTTA</name>
<dbReference type="PANTHER" id="PTHR31353">
    <property type="entry name" value="FAM98"/>
    <property type="match status" value="1"/>
</dbReference>
<evidence type="ECO:0000256" key="1">
    <source>
        <dbReference type="ARBA" id="ARBA00007218"/>
    </source>
</evidence>
<feature type="compositionally biased region" description="Gly residues" evidence="2">
    <location>
        <begin position="331"/>
        <end position="344"/>
    </location>
</feature>
<comment type="caution">
    <text evidence="3">The sequence shown here is derived from an EMBL/GenBank/DDBJ whole genome shotgun (WGS) entry which is preliminary data.</text>
</comment>
<gene>
    <name evidence="3" type="ORF">OT_ostta06g02480</name>
</gene>
<dbReference type="OrthoDB" id="512356at2759"/>
<dbReference type="InParanoid" id="A0A090N3M4"/>
<accession>A0A090N3M4</accession>
<dbReference type="STRING" id="70448.A0A090N3M4"/>
<dbReference type="KEGG" id="ota:OT_ostta06g02480"/>
<dbReference type="RefSeq" id="XP_003079882.2">
    <property type="nucleotide sequence ID" value="XM_003079834.2"/>
</dbReference>
<dbReference type="AlphaFoldDB" id="A0A090N3M4"/>
<dbReference type="Proteomes" id="UP000009170">
    <property type="component" value="Unassembled WGS sequence"/>
</dbReference>
<organism evidence="3 4">
    <name type="scientific">Ostreococcus tauri</name>
    <name type="common">Marine green alga</name>
    <dbReference type="NCBI Taxonomy" id="70448"/>
    <lineage>
        <taxon>Eukaryota</taxon>
        <taxon>Viridiplantae</taxon>
        <taxon>Chlorophyta</taxon>
        <taxon>Mamiellophyceae</taxon>
        <taxon>Mamiellales</taxon>
        <taxon>Bathycoccaceae</taxon>
        <taxon>Ostreococcus</taxon>
    </lineage>
</organism>
<reference evidence="3 4" key="2">
    <citation type="journal article" date="2014" name="BMC Genomics">
        <title>An improved genome of the model marine alga Ostreococcus tauri unfolds by assessing Illumina de novo assemblies.</title>
        <authorList>
            <person name="Blanc-Mathieu R."/>
            <person name="Verhelst B."/>
            <person name="Derelle E."/>
            <person name="Rombauts S."/>
            <person name="Bouget F.Y."/>
            <person name="Carre I."/>
            <person name="Chateau A."/>
            <person name="Eyre-Walker A."/>
            <person name="Grimsley N."/>
            <person name="Moreau H."/>
            <person name="Piegu B."/>
            <person name="Rivals E."/>
            <person name="Schackwitz W."/>
            <person name="Van de Peer Y."/>
            <person name="Piganeau G."/>
        </authorList>
    </citation>
    <scope>NUCLEOTIDE SEQUENCE [LARGE SCALE GENOMIC DNA]</scope>
    <source>
        <strain evidence="4">OTTH 0595 / CCAP 157/2 / RCC745</strain>
    </source>
</reference>
<proteinExistence type="inferred from homology"/>
<sequence length="355" mass="38411">MTVDADALAHALDALEDAACASEDIRAVDVERVRAALTASEAATMGRETREALEKCARAIASRRAAMRANGDDADAIDAVLKALRFGGGVEAVDAMRACATRAHCAALARTRARRNEEETPAEGPREVVRAREEEAMELNEVSERAVRALERLAVGLKTSGDAEPTEVLEAAAARARATLETLPKNHTERVLDSSKWTNAQREMIERVERALHDEYKARRRMVRTRAEVTTTSFCYSPRLNALKDVREDFARRVIEELHVAPQVTMDDVCDARYADLAMAGIKVTAGNEGLQSAVKKVMMGSVPDRGGRTDGNDRVTANMPSFVERKEAPAGGGGRGSGGGGGQKTQKKKGAVRW</sequence>
<keyword evidence="4" id="KW-1185">Reference proteome</keyword>
<dbReference type="GeneID" id="9835385"/>
<dbReference type="Pfam" id="PF10239">
    <property type="entry name" value="DUF2465"/>
    <property type="match status" value="1"/>
</dbReference>
<feature type="region of interest" description="Disordered" evidence="2">
    <location>
        <begin position="302"/>
        <end position="355"/>
    </location>
</feature>